<dbReference type="InterPro" id="IPR003018">
    <property type="entry name" value="GAF"/>
</dbReference>
<evidence type="ECO:0000313" key="2">
    <source>
        <dbReference type="EMBL" id="SHN69652.1"/>
    </source>
</evidence>
<dbReference type="InterPro" id="IPR029016">
    <property type="entry name" value="GAF-like_dom_sf"/>
</dbReference>
<reference evidence="2 3" key="1">
    <citation type="submission" date="2016-12" db="EMBL/GenBank/DDBJ databases">
        <authorList>
            <person name="Song W.-J."/>
            <person name="Kurnit D.M."/>
        </authorList>
    </citation>
    <scope>NUCLEOTIDE SEQUENCE [LARGE SCALE GENOMIC DNA]</scope>
    <source>
        <strain evidence="2 3">DSM 11393</strain>
    </source>
</reference>
<evidence type="ECO:0000259" key="1">
    <source>
        <dbReference type="SMART" id="SM00065"/>
    </source>
</evidence>
<dbReference type="RefSeq" id="WP_072697655.1">
    <property type="nucleotide sequence ID" value="NZ_FRDI01000011.1"/>
</dbReference>
<organism evidence="2 3">
    <name type="scientific">Desulfovibrio litoralis DSM 11393</name>
    <dbReference type="NCBI Taxonomy" id="1121455"/>
    <lineage>
        <taxon>Bacteria</taxon>
        <taxon>Pseudomonadati</taxon>
        <taxon>Thermodesulfobacteriota</taxon>
        <taxon>Desulfovibrionia</taxon>
        <taxon>Desulfovibrionales</taxon>
        <taxon>Desulfovibrionaceae</taxon>
        <taxon>Desulfovibrio</taxon>
    </lineage>
</organism>
<dbReference type="AlphaFoldDB" id="A0A1M7TFY1"/>
<gene>
    <name evidence="2" type="ORF">SAMN02745728_01974</name>
</gene>
<accession>A0A1M7TFY1</accession>
<sequence length="333" mass="37377">MKYGVYEQILGILCSVLEGYSAVIFLPSIDASGVPIFNRDSTENEFSINAWFSLGDSIDCTSRVKTGNGLVGWIVRSQEPLLIQNYDRRKNSLGYYLRNADQSIKAFMGCPLKGGIGALCLDSKRQYSFSEKDQKILQLFSELISDIYIQNNNQGRYQEDASYYLALSKILQLRGNVTSWEEHISKILSYTLEATGFSYASFCVTDSAQERYFIECEVPKLVSDSNNSLEFPINMGLVGWVFRNNNPVHHGGLESAPAAPMYGKGTSAYFQSLILLPVTYHKKVQAVFCLASPNHLDITEKMKNFAGMVADQLGLILENIFLKVLLKNNQRQL</sequence>
<dbReference type="Pfam" id="PF13185">
    <property type="entry name" value="GAF_2"/>
    <property type="match status" value="2"/>
</dbReference>
<evidence type="ECO:0000313" key="3">
    <source>
        <dbReference type="Proteomes" id="UP000186469"/>
    </source>
</evidence>
<dbReference type="SUPFAM" id="SSF55781">
    <property type="entry name" value="GAF domain-like"/>
    <property type="match status" value="2"/>
</dbReference>
<dbReference type="SMART" id="SM00065">
    <property type="entry name" value="GAF"/>
    <property type="match status" value="2"/>
</dbReference>
<proteinExistence type="predicted"/>
<dbReference type="EMBL" id="FRDI01000011">
    <property type="protein sequence ID" value="SHN69652.1"/>
    <property type="molecule type" value="Genomic_DNA"/>
</dbReference>
<name>A0A1M7TFY1_9BACT</name>
<keyword evidence="3" id="KW-1185">Reference proteome</keyword>
<feature type="domain" description="GAF" evidence="1">
    <location>
        <begin position="5"/>
        <end position="158"/>
    </location>
</feature>
<dbReference type="Proteomes" id="UP000186469">
    <property type="component" value="Unassembled WGS sequence"/>
</dbReference>
<protein>
    <submittedName>
        <fullName evidence="2">GAF domain-containing protein</fullName>
    </submittedName>
</protein>
<dbReference type="Gene3D" id="3.30.450.40">
    <property type="match status" value="2"/>
</dbReference>
<dbReference type="OrthoDB" id="5496147at2"/>
<dbReference type="STRING" id="1121455.SAMN02745728_01974"/>
<feature type="domain" description="GAF" evidence="1">
    <location>
        <begin position="183"/>
        <end position="327"/>
    </location>
</feature>